<evidence type="ECO:0000256" key="1">
    <source>
        <dbReference type="ARBA" id="ARBA00022679"/>
    </source>
</evidence>
<dbReference type="InterPro" id="IPR000182">
    <property type="entry name" value="GNAT_dom"/>
</dbReference>
<protein>
    <submittedName>
        <fullName evidence="5">GNAT family N-acetyltransferase</fullName>
    </submittedName>
</protein>
<feature type="region of interest" description="Disordered" evidence="3">
    <location>
        <begin position="145"/>
        <end position="183"/>
    </location>
</feature>
<dbReference type="OrthoDB" id="9799092at2"/>
<keyword evidence="6" id="KW-1185">Reference proteome</keyword>
<dbReference type="PROSITE" id="PS51186">
    <property type="entry name" value="GNAT"/>
    <property type="match status" value="1"/>
</dbReference>
<dbReference type="InterPro" id="IPR050832">
    <property type="entry name" value="Bact_Acetyltransf"/>
</dbReference>
<dbReference type="PANTHER" id="PTHR43877:SF2">
    <property type="entry name" value="AMINOALKYLPHOSPHONATE N-ACETYLTRANSFERASE-RELATED"/>
    <property type="match status" value="1"/>
</dbReference>
<proteinExistence type="predicted"/>
<dbReference type="Gene3D" id="3.40.630.30">
    <property type="match status" value="1"/>
</dbReference>
<reference evidence="5 6" key="1">
    <citation type="submission" date="2019-04" db="EMBL/GenBank/DDBJ databases">
        <title>Draft genome sequences for three unisolated Alnus-infective Frankia Sp+ strains, AgTrS, AiOr and AvVan, the first sequenced Frankia strains able to sporulate in-planta.</title>
        <authorList>
            <person name="Bethencourt L."/>
            <person name="Vautrin F."/>
            <person name="Taib N."/>
            <person name="Dubost A."/>
            <person name="Castro-Garcia L."/>
            <person name="Imbaud O."/>
            <person name="Abrouk D."/>
            <person name="Fournier P."/>
            <person name="Briolay J."/>
            <person name="Nguyen A."/>
            <person name="Normand P."/>
            <person name="Fernandez M.P."/>
            <person name="Brochier-Armanet C."/>
            <person name="Herrera-Belaroussi A."/>
        </authorList>
    </citation>
    <scope>NUCLEOTIDE SEQUENCE [LARGE SCALE GENOMIC DNA]</scope>
    <source>
        <strain evidence="5 6">AvVan</strain>
    </source>
</reference>
<feature type="domain" description="N-acetyltransferase" evidence="4">
    <location>
        <begin position="2"/>
        <end position="163"/>
    </location>
</feature>
<evidence type="ECO:0000256" key="2">
    <source>
        <dbReference type="ARBA" id="ARBA00023315"/>
    </source>
</evidence>
<dbReference type="Pfam" id="PF00583">
    <property type="entry name" value="Acetyltransf_1"/>
    <property type="match status" value="1"/>
</dbReference>
<organism evidence="5 6">
    <name type="scientific">Candidatus Frankia alpina</name>
    <dbReference type="NCBI Taxonomy" id="2699483"/>
    <lineage>
        <taxon>Bacteria</taxon>
        <taxon>Bacillati</taxon>
        <taxon>Actinomycetota</taxon>
        <taxon>Actinomycetes</taxon>
        <taxon>Frankiales</taxon>
        <taxon>Frankiaceae</taxon>
        <taxon>Frankia</taxon>
    </lineage>
</organism>
<name>A0A4S5BXL4_9ACTN</name>
<evidence type="ECO:0000313" key="6">
    <source>
        <dbReference type="Proteomes" id="UP000305282"/>
    </source>
</evidence>
<gene>
    <name evidence="5" type="ORF">E7Y31_21465</name>
</gene>
<feature type="compositionally biased region" description="Basic and acidic residues" evidence="3">
    <location>
        <begin position="173"/>
        <end position="183"/>
    </location>
</feature>
<keyword evidence="2" id="KW-0012">Acyltransferase</keyword>
<comment type="caution">
    <text evidence="5">The sequence shown here is derived from an EMBL/GenBank/DDBJ whole genome shotgun (WGS) entry which is preliminary data.</text>
</comment>
<evidence type="ECO:0000313" key="5">
    <source>
        <dbReference type="EMBL" id="THJ37399.1"/>
    </source>
</evidence>
<dbReference type="EMBL" id="SSXH01000857">
    <property type="protein sequence ID" value="THJ37399.1"/>
    <property type="molecule type" value="Genomic_DNA"/>
</dbReference>
<dbReference type="AlphaFoldDB" id="A0A4S5BXL4"/>
<accession>A0A4S5BXL4</accession>
<dbReference type="PANTHER" id="PTHR43877">
    <property type="entry name" value="AMINOALKYLPHOSPHONATE N-ACETYLTRANSFERASE-RELATED-RELATED"/>
    <property type="match status" value="1"/>
</dbReference>
<dbReference type="SUPFAM" id="SSF55729">
    <property type="entry name" value="Acyl-CoA N-acyltransferases (Nat)"/>
    <property type="match status" value="1"/>
</dbReference>
<dbReference type="CDD" id="cd04301">
    <property type="entry name" value="NAT_SF"/>
    <property type="match status" value="1"/>
</dbReference>
<evidence type="ECO:0000259" key="4">
    <source>
        <dbReference type="PROSITE" id="PS51186"/>
    </source>
</evidence>
<dbReference type="RefSeq" id="WP_136449539.1">
    <property type="nucleotide sequence ID" value="NZ_CADCWT010000258.1"/>
</dbReference>
<dbReference type="GO" id="GO:0016747">
    <property type="term" value="F:acyltransferase activity, transferring groups other than amino-acyl groups"/>
    <property type="evidence" value="ECO:0007669"/>
    <property type="project" value="InterPro"/>
</dbReference>
<keyword evidence="1 5" id="KW-0808">Transferase</keyword>
<sequence>MNRLRVLVVDDWPVWRELRLAALADAPHAFGSALADWQGDDDTQRRWRARLETVAVNIVAELDGQPAGMISGDRTGSDTVELISLWVAPAARGRGVGDLLVAAVVEWAERAERAGADRAVLRVYESNHHAVLLYQRSGFTRTNVAAAGQSDDRPEWVMERPLAGRRLPPGDQQDGRVTEKQLE</sequence>
<dbReference type="InterPro" id="IPR016181">
    <property type="entry name" value="Acyl_CoA_acyltransferase"/>
</dbReference>
<evidence type="ECO:0000256" key="3">
    <source>
        <dbReference type="SAM" id="MobiDB-lite"/>
    </source>
</evidence>
<dbReference type="Proteomes" id="UP000305282">
    <property type="component" value="Unassembled WGS sequence"/>
</dbReference>